<dbReference type="PANTHER" id="PTHR46652">
    <property type="entry name" value="LEUCINE-RICH REPEAT AND IQ DOMAIN-CONTAINING PROTEIN 1-RELATED"/>
    <property type="match status" value="1"/>
</dbReference>
<keyword evidence="4" id="KW-1185">Reference proteome</keyword>
<proteinExistence type="predicted"/>
<keyword evidence="2" id="KW-0677">Repeat</keyword>
<evidence type="ECO:0000256" key="2">
    <source>
        <dbReference type="ARBA" id="ARBA00022737"/>
    </source>
</evidence>
<dbReference type="Proteomes" id="UP001158045">
    <property type="component" value="Unassembled WGS sequence"/>
</dbReference>
<dbReference type="InterPro" id="IPR050836">
    <property type="entry name" value="SDS22/Internalin_LRR"/>
</dbReference>
<dbReference type="PROSITE" id="PS51450">
    <property type="entry name" value="LRR"/>
    <property type="match status" value="1"/>
</dbReference>
<dbReference type="SUPFAM" id="SSF52058">
    <property type="entry name" value="L domain-like"/>
    <property type="match status" value="1"/>
</dbReference>
<dbReference type="PANTHER" id="PTHR46652:SF3">
    <property type="entry name" value="LEUCINE-RICH REPEAT-CONTAINING PROTEIN 9"/>
    <property type="match status" value="1"/>
</dbReference>
<evidence type="ECO:0000256" key="1">
    <source>
        <dbReference type="ARBA" id="ARBA00022614"/>
    </source>
</evidence>
<evidence type="ECO:0000313" key="3">
    <source>
        <dbReference type="EMBL" id="MDH8679451.1"/>
    </source>
</evidence>
<reference evidence="3 4" key="1">
    <citation type="submission" date="2023-04" db="EMBL/GenBank/DDBJ databases">
        <title>Fusibacter bizertensis strain WBS, isolated from littoral bottom sediments of the Arctic seas - biochemical and genomic analysis.</title>
        <authorList>
            <person name="Brioukhanov A.L."/>
        </authorList>
    </citation>
    <scope>NUCLEOTIDE SEQUENCE [LARGE SCALE GENOMIC DNA]</scope>
    <source>
        <strain evidence="3 4">WBS</strain>
    </source>
</reference>
<evidence type="ECO:0000313" key="4">
    <source>
        <dbReference type="Proteomes" id="UP001158045"/>
    </source>
</evidence>
<dbReference type="RefSeq" id="WP_281095347.1">
    <property type="nucleotide sequence ID" value="NZ_JARYZI010000012.1"/>
</dbReference>
<organism evidence="3 4">
    <name type="scientific">Fusibacter bizertensis</name>
    <dbReference type="NCBI Taxonomy" id="1488331"/>
    <lineage>
        <taxon>Bacteria</taxon>
        <taxon>Bacillati</taxon>
        <taxon>Bacillota</taxon>
        <taxon>Clostridia</taxon>
        <taxon>Eubacteriales</taxon>
        <taxon>Eubacteriales Family XII. Incertae Sedis</taxon>
        <taxon>Fusibacter</taxon>
    </lineage>
</organism>
<dbReference type="InterPro" id="IPR032675">
    <property type="entry name" value="LRR_dom_sf"/>
</dbReference>
<name>A0ABT6NGB8_9FIRM</name>
<accession>A0ABT6NGB8</accession>
<sequence length="300" mass="33661">MRKNVIGIIGFCVIALLTVGCDTSDEVIDDVNKASIEQEETLEDTDMLETDAPVIEERITIKDPVLEQMIREQLDKPEGELTTLDMEMLYSININYEKNPVNEISGLEYAVNLNDFSFSRGTLKSLNPVVNLQNLFYLNVSYAEISDPIADFDAPALERVGFIETNVAEYDFLKNLTAVSSIIVTDCNLSDIGFMQNWENLTDVYLTYNAISDLEPLRGKDSIISLNIHMNNVVSIDALSTLTNLQSLNISYNHVADITPIMQLTKLIELTAYEELDQKIIDRGLLENLRSTGIAVQYAE</sequence>
<dbReference type="Gene3D" id="3.80.10.10">
    <property type="entry name" value="Ribonuclease Inhibitor"/>
    <property type="match status" value="1"/>
</dbReference>
<comment type="caution">
    <text evidence="3">The sequence shown here is derived from an EMBL/GenBank/DDBJ whole genome shotgun (WGS) entry which is preliminary data.</text>
</comment>
<protein>
    <recommendedName>
        <fullName evidence="5">Leucine-rich repeat domain-containing protein</fullName>
    </recommendedName>
</protein>
<dbReference type="PROSITE" id="PS51257">
    <property type="entry name" value="PROKAR_LIPOPROTEIN"/>
    <property type="match status" value="1"/>
</dbReference>
<gene>
    <name evidence="3" type="ORF">QE109_14930</name>
</gene>
<evidence type="ECO:0008006" key="5">
    <source>
        <dbReference type="Google" id="ProtNLM"/>
    </source>
</evidence>
<dbReference type="EMBL" id="JARYZI010000012">
    <property type="protein sequence ID" value="MDH8679451.1"/>
    <property type="molecule type" value="Genomic_DNA"/>
</dbReference>
<keyword evidence="1" id="KW-0433">Leucine-rich repeat</keyword>
<dbReference type="InterPro" id="IPR001611">
    <property type="entry name" value="Leu-rich_rpt"/>
</dbReference>